<comment type="catalytic activity">
    <reaction evidence="7">
        <text>cob(II)yrinate + 2 L-glutamine + 2 ATP + 2 H2O = cob(II)yrinate a,c diamide + 2 L-glutamate + 2 ADP + 2 phosphate + 2 H(+)</text>
        <dbReference type="Rhea" id="RHEA:26289"/>
        <dbReference type="ChEBI" id="CHEBI:15377"/>
        <dbReference type="ChEBI" id="CHEBI:15378"/>
        <dbReference type="ChEBI" id="CHEBI:29985"/>
        <dbReference type="ChEBI" id="CHEBI:30616"/>
        <dbReference type="ChEBI" id="CHEBI:43474"/>
        <dbReference type="ChEBI" id="CHEBI:58359"/>
        <dbReference type="ChEBI" id="CHEBI:58537"/>
        <dbReference type="ChEBI" id="CHEBI:58894"/>
        <dbReference type="ChEBI" id="CHEBI:456216"/>
        <dbReference type="EC" id="6.3.5.11"/>
    </reaction>
</comment>
<dbReference type="Proteomes" id="UP000609346">
    <property type="component" value="Unassembled WGS sequence"/>
</dbReference>
<proteinExistence type="inferred from homology"/>
<evidence type="ECO:0000259" key="9">
    <source>
        <dbReference type="Pfam" id="PF07685"/>
    </source>
</evidence>
<dbReference type="Gene3D" id="3.40.50.300">
    <property type="entry name" value="P-loop containing nucleotide triphosphate hydrolases"/>
    <property type="match status" value="1"/>
</dbReference>
<feature type="domain" description="CobQ/CobB/MinD/ParA nucleotide binding" evidence="8">
    <location>
        <begin position="5"/>
        <end position="184"/>
    </location>
</feature>
<dbReference type="InterPro" id="IPR011698">
    <property type="entry name" value="GATase_3"/>
</dbReference>
<comment type="caution">
    <text evidence="10">The sequence shown here is derived from an EMBL/GenBank/DDBJ whole genome shotgun (WGS) entry which is preliminary data.</text>
</comment>
<reference evidence="10 11" key="1">
    <citation type="submission" date="2020-09" db="EMBL/GenBank/DDBJ databases">
        <title>Paenibacillus sp. strain PR3 16S rRNA gene Genome sequencing and assembly.</title>
        <authorList>
            <person name="Kim J."/>
        </authorList>
    </citation>
    <scope>NUCLEOTIDE SEQUENCE [LARGE SCALE GENOMIC DNA]</scope>
    <source>
        <strain evidence="10 11">PR3</strain>
    </source>
</reference>
<evidence type="ECO:0000313" key="10">
    <source>
        <dbReference type="EMBL" id="MBD3922748.1"/>
    </source>
</evidence>
<protein>
    <recommendedName>
        <fullName evidence="7">Cobyrinate a,c-diamide synthase</fullName>
        <ecNumber evidence="7">6.3.5.11</ecNumber>
    </recommendedName>
    <alternativeName>
        <fullName evidence="7">Cobyrinic acid a,c-diamide synthetase</fullName>
    </alternativeName>
</protein>
<dbReference type="InterPro" id="IPR004484">
    <property type="entry name" value="CbiA/CobB_synth"/>
</dbReference>
<evidence type="ECO:0000256" key="1">
    <source>
        <dbReference type="ARBA" id="ARBA00001946"/>
    </source>
</evidence>
<dbReference type="Pfam" id="PF01656">
    <property type="entry name" value="CbiA"/>
    <property type="match status" value="1"/>
</dbReference>
<evidence type="ECO:0000313" key="11">
    <source>
        <dbReference type="Proteomes" id="UP000609346"/>
    </source>
</evidence>
<dbReference type="SUPFAM" id="SSF52540">
    <property type="entry name" value="P-loop containing nucleoside triphosphate hydrolases"/>
    <property type="match status" value="1"/>
</dbReference>
<dbReference type="NCBIfam" id="NF002204">
    <property type="entry name" value="PRK01077.1"/>
    <property type="match status" value="1"/>
</dbReference>
<dbReference type="PANTHER" id="PTHR43873">
    <property type="entry name" value="COBYRINATE A,C-DIAMIDE SYNTHASE"/>
    <property type="match status" value="1"/>
</dbReference>
<dbReference type="InterPro" id="IPR002586">
    <property type="entry name" value="CobQ/CobB/MinD/ParA_Nub-bd_dom"/>
</dbReference>
<comment type="domain">
    <text evidence="7">Comprises of two domains. The C-terminal domain contains the binding site for glutamine and catalyzes the hydrolysis of this substrate to glutamate and ammonia. The N-terminal domain is anticipated to bind ATP and cobyrinate and catalyzes the ultimate synthesis of the diamide product. The ammonia produced via the glutaminase domain is probably translocated to the adjacent domain via a molecular tunnel, where it reacts with an activated intermediate.</text>
</comment>
<keyword evidence="2 7" id="KW-0436">Ligase</keyword>
<comment type="pathway">
    <text evidence="7">Cofactor biosynthesis; adenosylcobalamin biosynthesis; cob(II)yrinate a,c-diamide from sirohydrochlorin (anaerobic route): step 10/10.</text>
</comment>
<comment type="cofactor">
    <cofactor evidence="1 7">
        <name>Mg(2+)</name>
        <dbReference type="ChEBI" id="CHEBI:18420"/>
    </cofactor>
</comment>
<dbReference type="EMBL" id="JACXZA010000011">
    <property type="protein sequence ID" value="MBD3922748.1"/>
    <property type="molecule type" value="Genomic_DNA"/>
</dbReference>
<keyword evidence="7" id="KW-0169">Cobalamin biosynthesis</keyword>
<dbReference type="SUPFAM" id="SSF52317">
    <property type="entry name" value="Class I glutamine amidotransferase-like"/>
    <property type="match status" value="1"/>
</dbReference>
<gene>
    <name evidence="7" type="primary">cbiA</name>
    <name evidence="10" type="ORF">H8B09_28825</name>
</gene>
<dbReference type="Gene3D" id="3.40.50.880">
    <property type="match status" value="1"/>
</dbReference>
<evidence type="ECO:0000256" key="4">
    <source>
        <dbReference type="ARBA" id="ARBA00022840"/>
    </source>
</evidence>
<dbReference type="CDD" id="cd05388">
    <property type="entry name" value="CobB_N"/>
    <property type="match status" value="1"/>
</dbReference>
<sequence length="466" mass="50041">MTRSIVIAGPGSGEGKTTVAIGLMAAYQSLGYAVQGFKCGPDYIDPTYHTAVTGRPSRNLDSWMCAPVAARELFERGARGADIAIVEGVMGMFDGKDPLSNEGSTAAIAKLIDSPVLLVVDCSGMARSAAAIVQGFQSFDPDVRIVGVVANKVGSRGHFEMIQKAVEQTCGIPVVGYLEHGDQLVLPERHLGLVPSIERGELSPFFGLLAERVKGGFELYRLLEAMGTVNESVSAAIHGSSLFAGDPISPKVKIAVARDEAFSFYYPENLELLTHYGATIIPFSPLRGELVPADADGLYLGGGFPEEFAEALSRQIESLESIRSAIRRGLPTIAECGGFMVLTEEIVARNGVGYPMIGIIPGRVRMQSKLAALGYREITGAPGNFLIGPGEQARGHEFHYSVYEPNDCVEEPLPYAYVTKGMFGQSPEGFTVGSLAAGYTHIHFGSAPWLAKRWVEACLRLRERVY</sequence>
<feature type="site" description="Increases nucleophilicity of active site Cys" evidence="7">
    <location>
        <position position="441"/>
    </location>
</feature>
<feature type="domain" description="CobB/CobQ-like glutamine amidotransferase" evidence="9">
    <location>
        <begin position="253"/>
        <end position="448"/>
    </location>
</feature>
<dbReference type="InterPro" id="IPR029062">
    <property type="entry name" value="Class_I_gatase-like"/>
</dbReference>
<dbReference type="HAMAP" id="MF_00027">
    <property type="entry name" value="CobB_CbiA"/>
    <property type="match status" value="1"/>
</dbReference>
<evidence type="ECO:0000256" key="2">
    <source>
        <dbReference type="ARBA" id="ARBA00022598"/>
    </source>
</evidence>
<dbReference type="NCBIfam" id="TIGR00379">
    <property type="entry name" value="cobB"/>
    <property type="match status" value="1"/>
</dbReference>
<name>A0ABR8N3K7_9BACL</name>
<keyword evidence="6 7" id="KW-0315">Glutamine amidotransferase</keyword>
<accession>A0ABR8N3K7</accession>
<dbReference type="PROSITE" id="PS51274">
    <property type="entry name" value="GATASE_COBBQ"/>
    <property type="match status" value="1"/>
</dbReference>
<evidence type="ECO:0000256" key="6">
    <source>
        <dbReference type="ARBA" id="ARBA00022962"/>
    </source>
</evidence>
<comment type="similarity">
    <text evidence="7">Belongs to the CobB/CbiA family.</text>
</comment>
<dbReference type="PANTHER" id="PTHR43873:SF1">
    <property type="entry name" value="COBYRINATE A,C-DIAMIDE SYNTHASE"/>
    <property type="match status" value="1"/>
</dbReference>
<comment type="function">
    <text evidence="7">Catalyzes the ATP-dependent amidation of the two carboxylate groups at positions a and c of cobyrinate, using either L-glutamine or ammonia as the nitrogen source.</text>
</comment>
<keyword evidence="5 7" id="KW-0460">Magnesium</keyword>
<dbReference type="RefSeq" id="WP_191207051.1">
    <property type="nucleotide sequence ID" value="NZ_JACXZA010000011.1"/>
</dbReference>
<comment type="miscellaneous">
    <text evidence="7">The a and c carboxylates of cobyrinate are activated for nucleophilic attack via formation of a phosphorylated intermediate by ATP. CbiA catalyzes first the amidation of the c-carboxylate, and then that of the a-carboxylate.</text>
</comment>
<evidence type="ECO:0000256" key="5">
    <source>
        <dbReference type="ARBA" id="ARBA00022842"/>
    </source>
</evidence>
<evidence type="ECO:0000259" key="8">
    <source>
        <dbReference type="Pfam" id="PF01656"/>
    </source>
</evidence>
<organism evidence="10 11">
    <name type="scientific">Paenibacillus terricola</name>
    <dbReference type="NCBI Taxonomy" id="2763503"/>
    <lineage>
        <taxon>Bacteria</taxon>
        <taxon>Bacillati</taxon>
        <taxon>Bacillota</taxon>
        <taxon>Bacilli</taxon>
        <taxon>Bacillales</taxon>
        <taxon>Paenibacillaceae</taxon>
        <taxon>Paenibacillus</taxon>
    </lineage>
</organism>
<keyword evidence="3 7" id="KW-0547">Nucleotide-binding</keyword>
<feature type="active site" description="Nucleophile" evidence="7">
    <location>
        <position position="336"/>
    </location>
</feature>
<dbReference type="EC" id="6.3.5.11" evidence="7"/>
<dbReference type="CDD" id="cd03130">
    <property type="entry name" value="GATase1_CobB"/>
    <property type="match status" value="1"/>
</dbReference>
<dbReference type="InterPro" id="IPR027417">
    <property type="entry name" value="P-loop_NTPase"/>
</dbReference>
<keyword evidence="4 7" id="KW-0067">ATP-binding</keyword>
<evidence type="ECO:0000256" key="3">
    <source>
        <dbReference type="ARBA" id="ARBA00022741"/>
    </source>
</evidence>
<dbReference type="Pfam" id="PF07685">
    <property type="entry name" value="GATase_3"/>
    <property type="match status" value="1"/>
</dbReference>
<keyword evidence="11" id="KW-1185">Reference proteome</keyword>
<evidence type="ECO:0000256" key="7">
    <source>
        <dbReference type="HAMAP-Rule" id="MF_00027"/>
    </source>
</evidence>